<gene>
    <name evidence="7" type="ORF">F8B43_4202</name>
</gene>
<dbReference type="GO" id="GO:0006310">
    <property type="term" value="P:DNA recombination"/>
    <property type="evidence" value="ECO:0007669"/>
    <property type="project" value="UniProtKB-KW"/>
</dbReference>
<dbReference type="SUPFAM" id="SSF56349">
    <property type="entry name" value="DNA breaking-rejoining enzymes"/>
    <property type="match status" value="1"/>
</dbReference>
<evidence type="ECO:0000259" key="6">
    <source>
        <dbReference type="PROSITE" id="PS51898"/>
    </source>
</evidence>
<dbReference type="EMBL" id="WEKV01000018">
    <property type="protein sequence ID" value="KAB7782908.1"/>
    <property type="molecule type" value="Genomic_DNA"/>
</dbReference>
<accession>A0A833MYX9</accession>
<dbReference type="GO" id="GO:0015074">
    <property type="term" value="P:DNA integration"/>
    <property type="evidence" value="ECO:0007669"/>
    <property type="project" value="UniProtKB-KW"/>
</dbReference>
<dbReference type="Pfam" id="PF00589">
    <property type="entry name" value="Phage_integrase"/>
    <property type="match status" value="1"/>
</dbReference>
<evidence type="ECO:0000256" key="3">
    <source>
        <dbReference type="ARBA" id="ARBA00023125"/>
    </source>
</evidence>
<evidence type="ECO:0000256" key="2">
    <source>
        <dbReference type="ARBA" id="ARBA00022908"/>
    </source>
</evidence>
<organism evidence="7 8">
    <name type="scientific">Methylorubrum populi</name>
    <dbReference type="NCBI Taxonomy" id="223967"/>
    <lineage>
        <taxon>Bacteria</taxon>
        <taxon>Pseudomonadati</taxon>
        <taxon>Pseudomonadota</taxon>
        <taxon>Alphaproteobacteria</taxon>
        <taxon>Hyphomicrobiales</taxon>
        <taxon>Methylobacteriaceae</taxon>
        <taxon>Methylorubrum</taxon>
    </lineage>
</organism>
<name>A0A833MYX9_9HYPH</name>
<comment type="caution">
    <text evidence="7">The sequence shown here is derived from an EMBL/GenBank/DDBJ whole genome shotgun (WGS) entry which is preliminary data.</text>
</comment>
<keyword evidence="3" id="KW-0238">DNA-binding</keyword>
<dbReference type="PROSITE" id="PS51898">
    <property type="entry name" value="TYR_RECOMBINASE"/>
    <property type="match status" value="1"/>
</dbReference>
<keyword evidence="2" id="KW-0229">DNA integration</keyword>
<dbReference type="PANTHER" id="PTHR30629">
    <property type="entry name" value="PROPHAGE INTEGRASE"/>
    <property type="match status" value="1"/>
</dbReference>
<dbReference type="Pfam" id="PF13356">
    <property type="entry name" value="Arm-DNA-bind_3"/>
    <property type="match status" value="1"/>
</dbReference>
<proteinExistence type="inferred from homology"/>
<evidence type="ECO:0000256" key="4">
    <source>
        <dbReference type="ARBA" id="ARBA00023172"/>
    </source>
</evidence>
<feature type="domain" description="Tyr recombinase" evidence="6">
    <location>
        <begin position="209"/>
        <end position="399"/>
    </location>
</feature>
<comment type="similarity">
    <text evidence="1">Belongs to the 'phage' integrase family.</text>
</comment>
<dbReference type="InterPro" id="IPR010998">
    <property type="entry name" value="Integrase_recombinase_N"/>
</dbReference>
<dbReference type="AlphaFoldDB" id="A0A833MYX9"/>
<dbReference type="InterPro" id="IPR011010">
    <property type="entry name" value="DNA_brk_join_enz"/>
</dbReference>
<dbReference type="Gene3D" id="1.10.443.10">
    <property type="entry name" value="Intergrase catalytic core"/>
    <property type="match status" value="1"/>
</dbReference>
<dbReference type="Gene3D" id="1.10.150.130">
    <property type="match status" value="1"/>
</dbReference>
<evidence type="ECO:0000256" key="5">
    <source>
        <dbReference type="SAM" id="Coils"/>
    </source>
</evidence>
<protein>
    <recommendedName>
        <fullName evidence="6">Tyr recombinase domain-containing protein</fullName>
    </recommendedName>
</protein>
<feature type="coiled-coil region" evidence="5">
    <location>
        <begin position="311"/>
        <end position="338"/>
    </location>
</feature>
<dbReference type="PANTHER" id="PTHR30629:SF2">
    <property type="entry name" value="PROPHAGE INTEGRASE INTS-RELATED"/>
    <property type="match status" value="1"/>
</dbReference>
<evidence type="ECO:0000256" key="1">
    <source>
        <dbReference type="ARBA" id="ARBA00008857"/>
    </source>
</evidence>
<dbReference type="RefSeq" id="WP_152278258.1">
    <property type="nucleotide sequence ID" value="NZ_WEKV01000018.1"/>
</dbReference>
<reference evidence="7 8" key="1">
    <citation type="submission" date="2019-10" db="EMBL/GenBank/DDBJ databases">
        <title>Draft Genome Sequence of the Caffeine Degrading Methylotroph Methylorubrum populi PINKEL.</title>
        <authorList>
            <person name="Dawson S.C."/>
            <person name="Zhang X."/>
            <person name="Wright M.E."/>
            <person name="Sharma G."/>
            <person name="Langner J.T."/>
            <person name="Ditty J.L."/>
            <person name="Subuyuj G.A."/>
        </authorList>
    </citation>
    <scope>NUCLEOTIDE SEQUENCE [LARGE SCALE GENOMIC DNA]</scope>
    <source>
        <strain evidence="7 8">Pinkel</strain>
    </source>
</reference>
<dbReference type="GO" id="GO:0003677">
    <property type="term" value="F:DNA binding"/>
    <property type="evidence" value="ECO:0007669"/>
    <property type="project" value="UniProtKB-KW"/>
</dbReference>
<dbReference type="InterPro" id="IPR025166">
    <property type="entry name" value="Integrase_DNA_bind_dom"/>
</dbReference>
<dbReference type="InterPro" id="IPR038488">
    <property type="entry name" value="Integrase_DNA-bd_sf"/>
</dbReference>
<keyword evidence="5" id="KW-0175">Coiled coil</keyword>
<dbReference type="InterPro" id="IPR013762">
    <property type="entry name" value="Integrase-like_cat_sf"/>
</dbReference>
<dbReference type="InterPro" id="IPR002104">
    <property type="entry name" value="Integrase_catalytic"/>
</dbReference>
<evidence type="ECO:0000313" key="7">
    <source>
        <dbReference type="EMBL" id="KAB7782908.1"/>
    </source>
</evidence>
<dbReference type="Gene3D" id="3.30.160.390">
    <property type="entry name" value="Integrase, DNA-binding domain"/>
    <property type="match status" value="1"/>
</dbReference>
<dbReference type="Proteomes" id="UP000469949">
    <property type="component" value="Unassembled WGS sequence"/>
</dbReference>
<keyword evidence="4" id="KW-0233">DNA recombination</keyword>
<dbReference type="CDD" id="cd00801">
    <property type="entry name" value="INT_P4_C"/>
    <property type="match status" value="1"/>
</dbReference>
<evidence type="ECO:0000313" key="8">
    <source>
        <dbReference type="Proteomes" id="UP000469949"/>
    </source>
</evidence>
<sequence>MPKFTDRFLKGFAVEAGQKDRLAFDTDCPGLGVRATTKGTRSFLVQWTDPATRRKVREPLGVWGSITIEQARVAARIRLGEVARGLDPAAERQRRKAEANAARDEAALTLDALISQWETLHLAKRRPRYAAEATRALRLAFDKHLKRPAARLSRSTVIETLDELVAGDKVTTAGRTMAYGRACYGWALKRGRVSANPFQGLPISPGVTERDRVLSEEEVRDVWAAAGKMPYPFGPFFRVALLSLQRREEVAGMRWSEISDDLSRWEIPAARMKNGRAHDVHLTAAVQEILKELPRRGASDLVFTTTGRTPISGFSRAKAALDAEIADLREKRASVSRQKASVPWRLHDFRRTGVTRLAAMGFDSIVVDRLLAHQPAKLRGVAGVYQRHDFSQERARALDAWAACVCQSSSDNLLLMTPRSKKIS</sequence>
<dbReference type="InterPro" id="IPR050808">
    <property type="entry name" value="Phage_Integrase"/>
</dbReference>